<evidence type="ECO:0000313" key="2">
    <source>
        <dbReference type="EMBL" id="MFC1460155.1"/>
    </source>
</evidence>
<organism evidence="2 3">
    <name type="scientific">Microvirga arabica</name>
    <dbReference type="NCBI Taxonomy" id="1128671"/>
    <lineage>
        <taxon>Bacteria</taxon>
        <taxon>Pseudomonadati</taxon>
        <taxon>Pseudomonadota</taxon>
        <taxon>Alphaproteobacteria</taxon>
        <taxon>Hyphomicrobiales</taxon>
        <taxon>Methylobacteriaceae</taxon>
        <taxon>Microvirga</taxon>
    </lineage>
</organism>
<dbReference type="PANTHER" id="PTHR30094:SF0">
    <property type="entry name" value="BIFUNCTIONAL GLUTATHIONYLSPERMIDINE SYNTHETASE_AMIDASE-RELATED"/>
    <property type="match status" value="1"/>
</dbReference>
<evidence type="ECO:0000259" key="1">
    <source>
        <dbReference type="PROSITE" id="PS50911"/>
    </source>
</evidence>
<dbReference type="InterPro" id="IPR051705">
    <property type="entry name" value="Gsp_Synthetase/Amidase"/>
</dbReference>
<sequence>MKSLLHSTPRWLPTKTVLSLLLVAGLLGTLFLSYHVGTRINPNREHQVGDRIDSLNGVAIYFNGGVNNVVSRNLSADGYNLGLSYQCVEFVKRYYYERFGHRMPDSYGHARDFFDLTLVDGALNQRRNLLQFVNGTTAGPPQADDIVIFRPSLLNPYGHVAVVAAVNPESIEIAQQNAGPFSPSRELLAFKKRGPGWAIDHPRVQGWLRRISQ</sequence>
<accession>A0ABV6YFW3</accession>
<dbReference type="PANTHER" id="PTHR30094">
    <property type="entry name" value="BIFUNCTIONAL GLUTATHIONYLSPERMIDINE SYNTHETASE/AMIDASE-RELATED"/>
    <property type="match status" value="1"/>
</dbReference>
<dbReference type="SUPFAM" id="SSF54001">
    <property type="entry name" value="Cysteine proteinases"/>
    <property type="match status" value="1"/>
</dbReference>
<evidence type="ECO:0000313" key="3">
    <source>
        <dbReference type="Proteomes" id="UP001593940"/>
    </source>
</evidence>
<dbReference type="RefSeq" id="WP_377031470.1">
    <property type="nucleotide sequence ID" value="NZ_JBHOMY010000121.1"/>
</dbReference>
<dbReference type="InterPro" id="IPR038765">
    <property type="entry name" value="Papain-like_cys_pep_sf"/>
</dbReference>
<name>A0ABV6YFW3_9HYPH</name>
<dbReference type="EMBL" id="JBHOMY010000121">
    <property type="protein sequence ID" value="MFC1460155.1"/>
    <property type="molecule type" value="Genomic_DNA"/>
</dbReference>
<dbReference type="Pfam" id="PF05257">
    <property type="entry name" value="CHAP"/>
    <property type="match status" value="1"/>
</dbReference>
<feature type="domain" description="Peptidase C51" evidence="1">
    <location>
        <begin position="62"/>
        <end position="200"/>
    </location>
</feature>
<dbReference type="PROSITE" id="PS50911">
    <property type="entry name" value="CHAP"/>
    <property type="match status" value="1"/>
</dbReference>
<dbReference type="Gene3D" id="3.90.1720.10">
    <property type="entry name" value="endopeptidase domain like (from Nostoc punctiforme)"/>
    <property type="match status" value="1"/>
</dbReference>
<reference evidence="2 3" key="1">
    <citation type="submission" date="2024-09" db="EMBL/GenBank/DDBJ databases">
        <title>Nodulacao em especies de Leguminosae Basais da Amazonia e Caracterizacao dos Rizobios e Bacterias Associadas aos Nodulos.</title>
        <authorList>
            <person name="Jambeiro I.C.A."/>
            <person name="Lopes I.S."/>
            <person name="Aguiar E.R.G.R."/>
            <person name="Santos A.F.J."/>
            <person name="Dos Santos J.M.F."/>
            <person name="Gross E."/>
        </authorList>
    </citation>
    <scope>NUCLEOTIDE SEQUENCE [LARGE SCALE GENOMIC DNA]</scope>
    <source>
        <strain evidence="2 3">BRUESC1165</strain>
    </source>
</reference>
<keyword evidence="3" id="KW-1185">Reference proteome</keyword>
<gene>
    <name evidence="2" type="ORF">ACETIH_26310</name>
</gene>
<comment type="caution">
    <text evidence="2">The sequence shown here is derived from an EMBL/GenBank/DDBJ whole genome shotgun (WGS) entry which is preliminary data.</text>
</comment>
<protein>
    <submittedName>
        <fullName evidence="2">CHAP domain-containing protein</fullName>
    </submittedName>
</protein>
<proteinExistence type="predicted"/>
<dbReference type="InterPro" id="IPR007921">
    <property type="entry name" value="CHAP_dom"/>
</dbReference>
<dbReference type="Proteomes" id="UP001593940">
    <property type="component" value="Unassembled WGS sequence"/>
</dbReference>